<accession>A0A172UQJ7</accession>
<organism evidence="3 4">
    <name type="scientific">Mycobacterium adipatum</name>
    <dbReference type="NCBI Taxonomy" id="1682113"/>
    <lineage>
        <taxon>Bacteria</taxon>
        <taxon>Bacillati</taxon>
        <taxon>Actinomycetota</taxon>
        <taxon>Actinomycetes</taxon>
        <taxon>Mycobacteriales</taxon>
        <taxon>Mycobacteriaceae</taxon>
        <taxon>Mycobacterium</taxon>
    </lineage>
</organism>
<dbReference type="PRINTS" id="PR00081">
    <property type="entry name" value="GDHRDH"/>
</dbReference>
<evidence type="ECO:0000313" key="3">
    <source>
        <dbReference type="EMBL" id="ANE81180.1"/>
    </source>
</evidence>
<dbReference type="SUPFAM" id="SSF51735">
    <property type="entry name" value="NAD(P)-binding Rossmann-fold domains"/>
    <property type="match status" value="1"/>
</dbReference>
<dbReference type="PANTHER" id="PTHR43180:SF66">
    <property type="entry name" value="SHORT-CHAIN DEHYDROGENASE_REDUCTASE FAMILY PROTEIN"/>
    <property type="match status" value="1"/>
</dbReference>
<evidence type="ECO:0000256" key="1">
    <source>
        <dbReference type="ARBA" id="ARBA00006484"/>
    </source>
</evidence>
<gene>
    <name evidence="3" type="ORF">A7U43_19520</name>
</gene>
<protein>
    <submittedName>
        <fullName evidence="3">3-oxoacyl-ACP reductase</fullName>
    </submittedName>
</protein>
<keyword evidence="2" id="KW-0560">Oxidoreductase</keyword>
<name>A0A172UQJ7_9MYCO</name>
<dbReference type="STRING" id="1682113.A7U43_19520"/>
<dbReference type="Pfam" id="PF13561">
    <property type="entry name" value="adh_short_C2"/>
    <property type="match status" value="1"/>
</dbReference>
<dbReference type="OrthoDB" id="7064009at2"/>
<dbReference type="EMBL" id="CP015596">
    <property type="protein sequence ID" value="ANE81180.1"/>
    <property type="molecule type" value="Genomic_DNA"/>
</dbReference>
<dbReference type="CDD" id="cd05233">
    <property type="entry name" value="SDR_c"/>
    <property type="match status" value="1"/>
</dbReference>
<dbReference type="PRINTS" id="PR00080">
    <property type="entry name" value="SDRFAMILY"/>
</dbReference>
<dbReference type="Proteomes" id="UP000077143">
    <property type="component" value="Chromosome"/>
</dbReference>
<dbReference type="KEGG" id="madi:A7U43_19520"/>
<comment type="similarity">
    <text evidence="1">Belongs to the short-chain dehydrogenases/reductases (SDR) family.</text>
</comment>
<dbReference type="FunFam" id="3.40.50.720:FF:000084">
    <property type="entry name" value="Short-chain dehydrogenase reductase"/>
    <property type="match status" value="1"/>
</dbReference>
<dbReference type="PANTHER" id="PTHR43180">
    <property type="entry name" value="3-OXOACYL-(ACYL-CARRIER-PROTEIN) REDUCTASE (AFU_ORTHOLOGUE AFUA_6G11210)"/>
    <property type="match status" value="1"/>
</dbReference>
<dbReference type="GO" id="GO:0016491">
    <property type="term" value="F:oxidoreductase activity"/>
    <property type="evidence" value="ECO:0007669"/>
    <property type="project" value="UniProtKB-KW"/>
</dbReference>
<dbReference type="NCBIfam" id="NF004713">
    <property type="entry name" value="PRK06057.1"/>
    <property type="match status" value="1"/>
</dbReference>
<dbReference type="RefSeq" id="WP_067998552.1">
    <property type="nucleotide sequence ID" value="NZ_CP015596.1"/>
</dbReference>
<proteinExistence type="inferred from homology"/>
<dbReference type="AlphaFoldDB" id="A0A172UQJ7"/>
<reference evidence="3 4" key="1">
    <citation type="submission" date="2016-05" db="EMBL/GenBank/DDBJ databases">
        <title>Complete genome sequence of a phthalic acid esters degrading Mycobacterium sp. YC-RL4.</title>
        <authorList>
            <person name="Ren L."/>
            <person name="Fan S."/>
            <person name="Ruth N."/>
            <person name="Jia Y."/>
            <person name="Wang J."/>
            <person name="Qiao C."/>
        </authorList>
    </citation>
    <scope>NUCLEOTIDE SEQUENCE [LARGE SCALE GENOMIC DNA]</scope>
    <source>
        <strain evidence="3 4">YC-RL4</strain>
    </source>
</reference>
<dbReference type="InterPro" id="IPR002347">
    <property type="entry name" value="SDR_fam"/>
</dbReference>
<dbReference type="NCBIfam" id="NF005559">
    <property type="entry name" value="PRK07231.1"/>
    <property type="match status" value="1"/>
</dbReference>
<evidence type="ECO:0000256" key="2">
    <source>
        <dbReference type="ARBA" id="ARBA00023002"/>
    </source>
</evidence>
<sequence>MDLTQRLKDKVAVITGGASGIGLAAAKRMQAEGAIVVIGDVDPAAGKTVANDLNVQFVQVDVADPAAVDNLFDTAFDVHGGVDIAFNNAGISPPEDDLIENTSLDAWQRVQDVNLKSVFLCSKAALRHMVPAQRGSIINTASFVAVLGSATSQISYTASKGGVLAMSRELGVQYARQGIRVNALCPGPVNTPLLKELFAKDPERAARRLVHVPVGRFAEPEELAAAVAFLASDDASFITGSSFLVDGGISSAYVTPL</sequence>
<keyword evidence="4" id="KW-1185">Reference proteome</keyword>
<evidence type="ECO:0000313" key="4">
    <source>
        <dbReference type="Proteomes" id="UP000077143"/>
    </source>
</evidence>
<dbReference type="Gene3D" id="3.40.50.720">
    <property type="entry name" value="NAD(P)-binding Rossmann-like Domain"/>
    <property type="match status" value="1"/>
</dbReference>
<dbReference type="InterPro" id="IPR036291">
    <property type="entry name" value="NAD(P)-bd_dom_sf"/>
</dbReference>